<feature type="domain" description="DUF7738" evidence="2">
    <location>
        <begin position="18"/>
        <end position="116"/>
    </location>
</feature>
<dbReference type="EMBL" id="LAZR01000063">
    <property type="protein sequence ID" value="KKN96628.1"/>
    <property type="molecule type" value="Genomic_DNA"/>
</dbReference>
<evidence type="ECO:0000313" key="3">
    <source>
        <dbReference type="EMBL" id="KKN96628.1"/>
    </source>
</evidence>
<sequence length="300" mass="34801">MFSFLKKKQSKNIRIVGTDQELLINDVAITFPTNYETLVTVFGEPSRTSKTKLSKSPVICWDAEGVYGSCGSYSHIYGFSLIFSKNHDLDLIPENNFSGSIIINNEEVQFDNFSKIEHPTYLVDKLTYKDKEEPYALSFRTNLDYKKEIPKDKYILQKQTEPHIEFIDFGFKLAVIEELMYTQEVLHPKFELYEFVEWYTKRKIDIEEEGYEPIAEVTQFFNDLQIPKHMAPLLTEIYQDGGNDVYMNLLRFGSGSEDYWDIKSAADVKNFPNLKKATLCYAEDTVYDEMIAMGIDAESL</sequence>
<dbReference type="InterPro" id="IPR056640">
    <property type="entry name" value="DUF7738"/>
</dbReference>
<dbReference type="Pfam" id="PF21832">
    <property type="entry name" value="DUF6892"/>
    <property type="match status" value="1"/>
</dbReference>
<organism evidence="3">
    <name type="scientific">marine sediment metagenome</name>
    <dbReference type="NCBI Taxonomy" id="412755"/>
    <lineage>
        <taxon>unclassified sequences</taxon>
        <taxon>metagenomes</taxon>
        <taxon>ecological metagenomes</taxon>
    </lineage>
</organism>
<name>A0A0F9XWA4_9ZZZZ</name>
<gene>
    <name evidence="3" type="ORF">LCGC14_0166740</name>
</gene>
<comment type="caution">
    <text evidence="3">The sequence shown here is derived from an EMBL/GenBank/DDBJ whole genome shotgun (WGS) entry which is preliminary data.</text>
</comment>
<dbReference type="AlphaFoldDB" id="A0A0F9XWA4"/>
<accession>A0A0F9XWA4</accession>
<protein>
    <recommendedName>
        <fullName evidence="4">DUF1963 domain-containing protein</fullName>
    </recommendedName>
</protein>
<evidence type="ECO:0000259" key="2">
    <source>
        <dbReference type="Pfam" id="PF24880"/>
    </source>
</evidence>
<reference evidence="3" key="1">
    <citation type="journal article" date="2015" name="Nature">
        <title>Complex archaea that bridge the gap between prokaryotes and eukaryotes.</title>
        <authorList>
            <person name="Spang A."/>
            <person name="Saw J.H."/>
            <person name="Jorgensen S.L."/>
            <person name="Zaremba-Niedzwiedzka K."/>
            <person name="Martijn J."/>
            <person name="Lind A.E."/>
            <person name="van Eijk R."/>
            <person name="Schleper C."/>
            <person name="Guy L."/>
            <person name="Ettema T.J."/>
        </authorList>
    </citation>
    <scope>NUCLEOTIDE SEQUENCE</scope>
</reference>
<proteinExistence type="predicted"/>
<evidence type="ECO:0000259" key="1">
    <source>
        <dbReference type="Pfam" id="PF21832"/>
    </source>
</evidence>
<dbReference type="Pfam" id="PF24880">
    <property type="entry name" value="DUF7738"/>
    <property type="match status" value="1"/>
</dbReference>
<dbReference type="InterPro" id="IPR054187">
    <property type="entry name" value="DUF6892"/>
</dbReference>
<feature type="domain" description="DUF6892" evidence="1">
    <location>
        <begin position="164"/>
        <end position="296"/>
    </location>
</feature>
<evidence type="ECO:0008006" key="4">
    <source>
        <dbReference type="Google" id="ProtNLM"/>
    </source>
</evidence>